<evidence type="ECO:0000256" key="1">
    <source>
        <dbReference type="SAM" id="MobiDB-lite"/>
    </source>
</evidence>
<feature type="region of interest" description="Disordered" evidence="1">
    <location>
        <begin position="36"/>
        <end position="59"/>
    </location>
</feature>
<gene>
    <name evidence="2" type="ORF">ACG00Y_04480</name>
</gene>
<accession>A0ABW7EXR7</accession>
<dbReference type="RefSeq" id="WP_394476379.1">
    <property type="nucleotide sequence ID" value="NZ_JBIGHV010000002.1"/>
</dbReference>
<evidence type="ECO:0000313" key="3">
    <source>
        <dbReference type="Proteomes" id="UP001606210"/>
    </source>
</evidence>
<dbReference type="EMBL" id="JBIGHV010000002">
    <property type="protein sequence ID" value="MFG6429153.1"/>
    <property type="molecule type" value="Genomic_DNA"/>
</dbReference>
<proteinExistence type="predicted"/>
<name>A0ABW7EXR7_9BURK</name>
<protein>
    <recommendedName>
        <fullName evidence="4">Transcriptional regulator</fullName>
    </recommendedName>
</protein>
<keyword evidence="3" id="KW-1185">Reference proteome</keyword>
<organism evidence="2 3">
    <name type="scientific">Pelomonas parva</name>
    <dbReference type="NCBI Taxonomy" id="3299032"/>
    <lineage>
        <taxon>Bacteria</taxon>
        <taxon>Pseudomonadati</taxon>
        <taxon>Pseudomonadota</taxon>
        <taxon>Betaproteobacteria</taxon>
        <taxon>Burkholderiales</taxon>
        <taxon>Sphaerotilaceae</taxon>
        <taxon>Roseateles</taxon>
    </lineage>
</organism>
<dbReference type="Proteomes" id="UP001606210">
    <property type="component" value="Unassembled WGS sequence"/>
</dbReference>
<reference evidence="2 3" key="1">
    <citation type="submission" date="2024-08" db="EMBL/GenBank/DDBJ databases">
        <authorList>
            <person name="Lu H."/>
        </authorList>
    </citation>
    <scope>NUCLEOTIDE SEQUENCE [LARGE SCALE GENOMIC DNA]</scope>
    <source>
        <strain evidence="2 3">LYH14W</strain>
    </source>
</reference>
<comment type="caution">
    <text evidence="2">The sequence shown here is derived from an EMBL/GenBank/DDBJ whole genome shotgun (WGS) entry which is preliminary data.</text>
</comment>
<evidence type="ECO:0000313" key="2">
    <source>
        <dbReference type="EMBL" id="MFG6429153.1"/>
    </source>
</evidence>
<evidence type="ECO:0008006" key="4">
    <source>
        <dbReference type="Google" id="ProtNLM"/>
    </source>
</evidence>
<sequence>MLASLRRILIALVVIWLLSQVVGWFLMHRAIDADRQQREAQGRAVEEEHHRPPPEDEAFREGRDHVLRLKSTHIRDCPIPMGDGRRGCDKAFDQLRGEQAAAGRAWAKANKPAHA</sequence>